<dbReference type="EMBL" id="JPGY02000001">
    <property type="protein sequence ID" value="KRU10935.1"/>
    <property type="molecule type" value="Genomic_DNA"/>
</dbReference>
<dbReference type="KEGG" id="cpat:CLPA_c30030"/>
<protein>
    <submittedName>
        <fullName evidence="1">Uncharacterized protein</fullName>
    </submittedName>
</protein>
<dbReference type="PATRIC" id="fig|1262449.3.peg.2264"/>
<dbReference type="GeneID" id="93075123"/>
<dbReference type="Proteomes" id="UP000030905">
    <property type="component" value="Chromosome"/>
</dbReference>
<dbReference type="Proteomes" id="UP000028042">
    <property type="component" value="Unassembled WGS sequence"/>
</dbReference>
<evidence type="ECO:0000313" key="4">
    <source>
        <dbReference type="Proteomes" id="UP000030905"/>
    </source>
</evidence>
<accession>A0A0H3J6J6</accession>
<reference evidence="2 3" key="3">
    <citation type="journal article" name="Genome Announc.">
        <title>Improved Draft Genome Sequence of Clostridium pasteurianum Strain ATCC 6013 (DSM 525) Using a Hybrid Next-Generation Sequencing Approach.</title>
        <authorList>
            <person name="Pyne M.E."/>
            <person name="Utturkar S."/>
            <person name="Brown S.D."/>
            <person name="Moo-Young M."/>
            <person name="Chung D.A."/>
            <person name="Chou C.P."/>
        </authorList>
    </citation>
    <scope>NUCLEOTIDE SEQUENCE [LARGE SCALE GENOMIC DNA]</scope>
    <source>
        <strain evidence="2 3">ATCC 6013</strain>
    </source>
</reference>
<dbReference type="RefSeq" id="WP_003445303.1">
    <property type="nucleotide sequence ID" value="NZ_ANZB01000007.1"/>
</dbReference>
<reference evidence="2" key="2">
    <citation type="submission" date="2015-10" db="EMBL/GenBank/DDBJ databases">
        <title>Improved Draft Genome Sequence of Clostridium pasteurianum Strain ATCC 6013 (DSM 525) Using a Hybrid Next-Generation Sequencing Approach.</title>
        <authorList>
            <person name="Pyne M.E."/>
            <person name="Utturkar S.M."/>
            <person name="Brown S.D."/>
            <person name="Moo-Young M."/>
            <person name="Chung D.A."/>
            <person name="Chou P.C."/>
        </authorList>
    </citation>
    <scope>NUCLEOTIDE SEQUENCE</scope>
    <source>
        <strain evidence="2">ATCC 6013</strain>
    </source>
</reference>
<proteinExistence type="predicted"/>
<evidence type="ECO:0000313" key="3">
    <source>
        <dbReference type="Proteomes" id="UP000028042"/>
    </source>
</evidence>
<dbReference type="AlphaFoldDB" id="A0A0H3J6J6"/>
<dbReference type="EMBL" id="CP009268">
    <property type="protein sequence ID" value="AJA53057.1"/>
    <property type="molecule type" value="Genomic_DNA"/>
</dbReference>
<reference evidence="1 4" key="1">
    <citation type="journal article" date="2015" name="Genome Announc.">
        <title>Complete Genome Sequence of the Nitrogen-Fixing and Solvent-Producing Clostridium pasteurianum DSM 525.</title>
        <authorList>
            <person name="Poehlein A."/>
            <person name="Grosse-Honebrink A."/>
            <person name="Zhang Y."/>
            <person name="Minton N.P."/>
            <person name="Daniel R."/>
        </authorList>
    </citation>
    <scope>NUCLEOTIDE SEQUENCE [LARGE SCALE GENOMIC DNA]</scope>
    <source>
        <strain evidence="1">DSM 525</strain>
        <strain evidence="4">DSM 525 / ATCC 6013</strain>
    </source>
</reference>
<sequence length="150" mass="17211">MKMISNGEDVLTKPIFSISRLGVSNAASYNSVKYDIHTNEYDLVVEVKCSRKSIIERGFQKEFSSDIYPYEIKNVYDKDNIIKDIDSIIKSYAKNGNYFDENLNEIVIQKEQIQNMNYTPSKQVQISKSFNITSNLSKKNCPGDILDIFA</sequence>
<evidence type="ECO:0000313" key="2">
    <source>
        <dbReference type="EMBL" id="KRU10935.1"/>
    </source>
</evidence>
<dbReference type="eggNOG" id="ENOG5030JG2">
    <property type="taxonomic scope" value="Bacteria"/>
</dbReference>
<organism evidence="1 4">
    <name type="scientific">Clostridium pasteurianum DSM 525 = ATCC 6013</name>
    <dbReference type="NCBI Taxonomy" id="1262449"/>
    <lineage>
        <taxon>Bacteria</taxon>
        <taxon>Bacillati</taxon>
        <taxon>Bacillota</taxon>
        <taxon>Clostridia</taxon>
        <taxon>Eubacteriales</taxon>
        <taxon>Clostridiaceae</taxon>
        <taxon>Clostridium</taxon>
    </lineage>
</organism>
<keyword evidence="4" id="KW-1185">Reference proteome</keyword>
<gene>
    <name evidence="1" type="ORF">CLPA_c30030</name>
    <name evidence="2" type="ORF">CP6013_00182</name>
</gene>
<name>A0A0H3J6J6_CLOPA</name>
<dbReference type="Pfam" id="PF18742">
    <property type="entry name" value="DpnII-MboI"/>
    <property type="match status" value="1"/>
</dbReference>
<evidence type="ECO:0000313" key="1">
    <source>
        <dbReference type="EMBL" id="AJA53057.1"/>
    </source>
</evidence>
<dbReference type="KEGG" id="cpae:CPAST_c30030"/>